<feature type="transmembrane region" description="Helical" evidence="6">
    <location>
        <begin position="314"/>
        <end position="333"/>
    </location>
</feature>
<dbReference type="eggNOG" id="COG2814">
    <property type="taxonomic scope" value="Bacteria"/>
</dbReference>
<dbReference type="KEGG" id="mym:A176_005170"/>
<evidence type="ECO:0000259" key="7">
    <source>
        <dbReference type="PROSITE" id="PS50850"/>
    </source>
</evidence>
<feature type="transmembrane region" description="Helical" evidence="6">
    <location>
        <begin position="119"/>
        <end position="145"/>
    </location>
</feature>
<keyword evidence="4 6" id="KW-1133">Transmembrane helix</keyword>
<feature type="transmembrane region" description="Helical" evidence="6">
    <location>
        <begin position="66"/>
        <end position="87"/>
    </location>
</feature>
<dbReference type="Gene3D" id="1.20.1250.20">
    <property type="entry name" value="MFS general substrate transporter like domains"/>
    <property type="match status" value="2"/>
</dbReference>
<gene>
    <name evidence="8" type="ORF">A176_005170</name>
</gene>
<accession>A0A0H4X2X9</accession>
<dbReference type="PATRIC" id="fig|1297742.4.peg.5248"/>
<name>A0A0H4X2X9_9BACT</name>
<reference evidence="8 9" key="1">
    <citation type="journal article" date="2016" name="PLoS ONE">
        <title>Complete Genome Sequence and Comparative Genomics of a Novel Myxobacterium Myxococcus hansupus.</title>
        <authorList>
            <person name="Sharma G."/>
            <person name="Narwani T."/>
            <person name="Subramanian S."/>
        </authorList>
    </citation>
    <scope>NUCLEOTIDE SEQUENCE [LARGE SCALE GENOMIC DNA]</scope>
    <source>
        <strain evidence="9">mixupus</strain>
    </source>
</reference>
<dbReference type="SUPFAM" id="SSF103473">
    <property type="entry name" value="MFS general substrate transporter"/>
    <property type="match status" value="1"/>
</dbReference>
<keyword evidence="5 6" id="KW-0472">Membrane</keyword>
<dbReference type="InterPro" id="IPR036259">
    <property type="entry name" value="MFS_trans_sf"/>
</dbReference>
<keyword evidence="2" id="KW-1003">Cell membrane</keyword>
<evidence type="ECO:0000256" key="6">
    <source>
        <dbReference type="SAM" id="Phobius"/>
    </source>
</evidence>
<dbReference type="AlphaFoldDB" id="A0A0H4X2X9"/>
<dbReference type="InterPro" id="IPR020846">
    <property type="entry name" value="MFS_dom"/>
</dbReference>
<dbReference type="CDD" id="cd17324">
    <property type="entry name" value="MFS_NepI_like"/>
    <property type="match status" value="1"/>
</dbReference>
<feature type="transmembrane region" description="Helical" evidence="6">
    <location>
        <begin position="152"/>
        <end position="172"/>
    </location>
</feature>
<dbReference type="Proteomes" id="UP000009026">
    <property type="component" value="Chromosome"/>
</dbReference>
<proteinExistence type="predicted"/>
<sequence>MQGRWDEDTVGIPSSGDTVKNQDAAAWALLALSMGGFGIGTTEFASMGILPLIASGLNTTIPKAGYVIAAYALGVVVGAPLVAIATARMSRRALLLLLMVAFTVGNAASALAPTIDTLILARFIAGLPHGAYFGVGSVVGAALLGPGRKGRAVALLMAGLTVANIIGVPVATFLGQQLGWRSTYLLVGAIGVATLIALWRWVPHVASLGGSSVRQELGALKRPQVWWTVVVGAVGFGGLFAVYSYIAPTMTRVAGLPESALPLVLALFGTGMTVGTLWGGKLTDRSVTLAMWSGFGGVTLVMLLFALLATSLWAAVPLVFLIGFTASLLGPAVQVRLMEASPDAPSLAASMSHSALNMANAAGAWLGSVVLSAGYGYLAPAWVAVALSIAGAALFWCATRFQPRAPSGESSKSLQAR</sequence>
<evidence type="ECO:0000256" key="5">
    <source>
        <dbReference type="ARBA" id="ARBA00023136"/>
    </source>
</evidence>
<evidence type="ECO:0000313" key="9">
    <source>
        <dbReference type="Proteomes" id="UP000009026"/>
    </source>
</evidence>
<feature type="transmembrane region" description="Helical" evidence="6">
    <location>
        <begin position="287"/>
        <end position="308"/>
    </location>
</feature>
<dbReference type="GO" id="GO:0022857">
    <property type="term" value="F:transmembrane transporter activity"/>
    <property type="evidence" value="ECO:0007669"/>
    <property type="project" value="InterPro"/>
</dbReference>
<feature type="transmembrane region" description="Helical" evidence="6">
    <location>
        <begin position="224"/>
        <end position="247"/>
    </location>
</feature>
<comment type="subcellular location">
    <subcellularLocation>
        <location evidence="1">Cell membrane</location>
        <topology evidence="1">Multi-pass membrane protein</topology>
    </subcellularLocation>
</comment>
<keyword evidence="3 6" id="KW-0812">Transmembrane</keyword>
<dbReference type="Pfam" id="PF07690">
    <property type="entry name" value="MFS_1"/>
    <property type="match status" value="1"/>
</dbReference>
<dbReference type="EMBL" id="CP012109">
    <property type="protein sequence ID" value="AKQ68258.1"/>
    <property type="molecule type" value="Genomic_DNA"/>
</dbReference>
<feature type="transmembrane region" description="Helical" evidence="6">
    <location>
        <begin position="27"/>
        <end position="54"/>
    </location>
</feature>
<dbReference type="PANTHER" id="PTHR43124:SF3">
    <property type="entry name" value="CHLORAMPHENICOL EFFLUX PUMP RV0191"/>
    <property type="match status" value="1"/>
</dbReference>
<keyword evidence="9" id="KW-1185">Reference proteome</keyword>
<feature type="domain" description="Major facilitator superfamily (MFS) profile" evidence="7">
    <location>
        <begin position="28"/>
        <end position="403"/>
    </location>
</feature>
<evidence type="ECO:0000256" key="3">
    <source>
        <dbReference type="ARBA" id="ARBA00022692"/>
    </source>
</evidence>
<dbReference type="PANTHER" id="PTHR43124">
    <property type="entry name" value="PURINE EFFLUX PUMP PBUE"/>
    <property type="match status" value="1"/>
</dbReference>
<evidence type="ECO:0000256" key="4">
    <source>
        <dbReference type="ARBA" id="ARBA00022989"/>
    </source>
</evidence>
<dbReference type="PROSITE" id="PS50850">
    <property type="entry name" value="MFS"/>
    <property type="match status" value="1"/>
</dbReference>
<feature type="transmembrane region" description="Helical" evidence="6">
    <location>
        <begin position="381"/>
        <end position="398"/>
    </location>
</feature>
<dbReference type="InterPro" id="IPR050189">
    <property type="entry name" value="MFS_Efflux_Transporters"/>
</dbReference>
<feature type="transmembrane region" description="Helical" evidence="6">
    <location>
        <begin position="354"/>
        <end position="375"/>
    </location>
</feature>
<evidence type="ECO:0000256" key="2">
    <source>
        <dbReference type="ARBA" id="ARBA00022475"/>
    </source>
</evidence>
<organism evidence="8 9">
    <name type="scientific">Pseudomyxococcus hansupus</name>
    <dbReference type="NCBI Taxonomy" id="1297742"/>
    <lineage>
        <taxon>Bacteria</taxon>
        <taxon>Pseudomonadati</taxon>
        <taxon>Myxococcota</taxon>
        <taxon>Myxococcia</taxon>
        <taxon>Myxococcales</taxon>
        <taxon>Cystobacterineae</taxon>
        <taxon>Myxococcaceae</taxon>
        <taxon>Pseudomyxococcus</taxon>
    </lineage>
</organism>
<feature type="transmembrane region" description="Helical" evidence="6">
    <location>
        <begin position="94"/>
        <end position="113"/>
    </location>
</feature>
<dbReference type="STRING" id="1297742.A176_005170"/>
<protein>
    <submittedName>
        <fullName evidence="8">Putative sugar efflux transporter, MFS superfamily protein</fullName>
    </submittedName>
</protein>
<feature type="transmembrane region" description="Helical" evidence="6">
    <location>
        <begin position="184"/>
        <end position="203"/>
    </location>
</feature>
<dbReference type="InterPro" id="IPR011701">
    <property type="entry name" value="MFS"/>
</dbReference>
<dbReference type="GO" id="GO:0005886">
    <property type="term" value="C:plasma membrane"/>
    <property type="evidence" value="ECO:0007669"/>
    <property type="project" value="UniProtKB-SubCell"/>
</dbReference>
<evidence type="ECO:0000313" key="8">
    <source>
        <dbReference type="EMBL" id="AKQ68258.1"/>
    </source>
</evidence>
<feature type="transmembrane region" description="Helical" evidence="6">
    <location>
        <begin position="259"/>
        <end position="280"/>
    </location>
</feature>
<evidence type="ECO:0000256" key="1">
    <source>
        <dbReference type="ARBA" id="ARBA00004651"/>
    </source>
</evidence>